<keyword evidence="1" id="KW-0328">Glycosyltransferase</keyword>
<dbReference type="STRING" id="1184151.AW736_11675"/>
<proteinExistence type="predicted"/>
<dbReference type="OrthoDB" id="695971at2"/>
<keyword evidence="2" id="KW-0808">Transferase</keyword>
<dbReference type="SUPFAM" id="SSF53448">
    <property type="entry name" value="Nucleotide-diphospho-sugar transferases"/>
    <property type="match status" value="1"/>
</dbReference>
<dbReference type="EMBL" id="LRRQ01000076">
    <property type="protein sequence ID" value="OAM89958.1"/>
    <property type="molecule type" value="Genomic_DNA"/>
</dbReference>
<dbReference type="CDD" id="cd04194">
    <property type="entry name" value="GT8_A4GalT_like"/>
    <property type="match status" value="1"/>
</dbReference>
<dbReference type="PANTHER" id="PTHR13778:SF47">
    <property type="entry name" value="LIPOPOLYSACCHARIDE 1,3-GALACTOSYLTRANSFERASE"/>
    <property type="match status" value="1"/>
</dbReference>
<dbReference type="AlphaFoldDB" id="A0A178IJM5"/>
<organism evidence="4 5">
    <name type="scientific">Termitidicoccus mucosus</name>
    <dbReference type="NCBI Taxonomy" id="1184151"/>
    <lineage>
        <taxon>Bacteria</taxon>
        <taxon>Pseudomonadati</taxon>
        <taxon>Verrucomicrobiota</taxon>
        <taxon>Opitutia</taxon>
        <taxon>Opitutales</taxon>
        <taxon>Opitutaceae</taxon>
        <taxon>Termitidicoccus</taxon>
    </lineage>
</organism>
<dbReference type="InterPro" id="IPR002495">
    <property type="entry name" value="Glyco_trans_8"/>
</dbReference>
<protein>
    <recommendedName>
        <fullName evidence="6">Glycosyl transferase</fullName>
    </recommendedName>
</protein>
<keyword evidence="5" id="KW-1185">Reference proteome</keyword>
<dbReference type="PANTHER" id="PTHR13778">
    <property type="entry name" value="GLYCOSYLTRANSFERASE 8 DOMAIN-CONTAINING PROTEIN"/>
    <property type="match status" value="1"/>
</dbReference>
<accession>A0A178IJM5</accession>
<dbReference type="InterPro" id="IPR029044">
    <property type="entry name" value="Nucleotide-diphossugar_trans"/>
</dbReference>
<evidence type="ECO:0000313" key="5">
    <source>
        <dbReference type="Proteomes" id="UP000078486"/>
    </source>
</evidence>
<keyword evidence="3" id="KW-0479">Metal-binding</keyword>
<evidence type="ECO:0000256" key="2">
    <source>
        <dbReference type="ARBA" id="ARBA00022679"/>
    </source>
</evidence>
<dbReference type="GO" id="GO:0046872">
    <property type="term" value="F:metal ion binding"/>
    <property type="evidence" value="ECO:0007669"/>
    <property type="project" value="UniProtKB-KW"/>
</dbReference>
<sequence length="325" mass="37969">MNNAQPINIFMAFNDAYAQHASVTIASILCNTRATVHFYILNADIAVQTREKINALRNLGNLEIFYVTTDKRLFSDLPTYRWPEEIWFRLRIPWIKINLDKALYLDSDIVVRNDISELWDVDVSNVFAAAVEDIASGIMETKKFLSKFLPDGMPYFNSGVLAMNLKKIRETYGWESLAAIAYKYRDVIKYPDQDILNMAFGGNVRWLPLKWNVNGGDFFRDKSPFSKKYAREIASAREDPAIAHFTGEGKPWIIPSGLSANPYASEYFKYLRHTPFAENEAKIFSATPPWKNNLRYWWRHPLFFLRRKTWNIRHAQRVLKEKFEQ</sequence>
<evidence type="ECO:0000256" key="1">
    <source>
        <dbReference type="ARBA" id="ARBA00022676"/>
    </source>
</evidence>
<dbReference type="RefSeq" id="WP_068770417.1">
    <property type="nucleotide sequence ID" value="NZ_CP109796.1"/>
</dbReference>
<name>A0A178IJM5_9BACT</name>
<dbReference type="Gene3D" id="3.90.550.10">
    <property type="entry name" value="Spore Coat Polysaccharide Biosynthesis Protein SpsA, Chain A"/>
    <property type="match status" value="1"/>
</dbReference>
<dbReference type="Pfam" id="PF01501">
    <property type="entry name" value="Glyco_transf_8"/>
    <property type="match status" value="1"/>
</dbReference>
<dbReference type="Proteomes" id="UP000078486">
    <property type="component" value="Unassembled WGS sequence"/>
</dbReference>
<evidence type="ECO:0000313" key="4">
    <source>
        <dbReference type="EMBL" id="OAM89958.1"/>
    </source>
</evidence>
<evidence type="ECO:0000256" key="3">
    <source>
        <dbReference type="ARBA" id="ARBA00022723"/>
    </source>
</evidence>
<dbReference type="InterPro" id="IPR050748">
    <property type="entry name" value="Glycosyltrans_8_dom-fam"/>
</dbReference>
<reference evidence="4 5" key="1">
    <citation type="submission" date="2016-01" db="EMBL/GenBank/DDBJ databases">
        <title>High potential of lignocellulose degradation of a new Verrucomicrobia species.</title>
        <authorList>
            <person name="Wang Y."/>
            <person name="Shi Y."/>
            <person name="Qiu Z."/>
            <person name="Liu S."/>
            <person name="Yang H."/>
        </authorList>
    </citation>
    <scope>NUCLEOTIDE SEQUENCE [LARGE SCALE GENOMIC DNA]</scope>
    <source>
        <strain evidence="4 5">TSB47</strain>
    </source>
</reference>
<evidence type="ECO:0008006" key="6">
    <source>
        <dbReference type="Google" id="ProtNLM"/>
    </source>
</evidence>
<gene>
    <name evidence="4" type="ORF">AW736_11675</name>
</gene>
<comment type="caution">
    <text evidence="4">The sequence shown here is derived from an EMBL/GenBank/DDBJ whole genome shotgun (WGS) entry which is preliminary data.</text>
</comment>
<dbReference type="GO" id="GO:0016757">
    <property type="term" value="F:glycosyltransferase activity"/>
    <property type="evidence" value="ECO:0007669"/>
    <property type="project" value="UniProtKB-KW"/>
</dbReference>